<evidence type="ECO:0000313" key="3">
    <source>
        <dbReference type="Proteomes" id="UP000623687"/>
    </source>
</evidence>
<sequence>MKFSSTATIIMPKSEIDDIFAGKGKAKANDPTPSPSQSLPASKSSKKKNKRKSKPEVNEQPQVSSSKKRPLPETIVDTSTTLGKRPKIEKRPSAKTSSSTPRDDIDRFNDSRGTSSRKTTEEGWAIFKEDELGINPEAGDTPECPFDCKCCECPHPETSLRANLSPCRLLSLSFHIFGPNLLFPCIRPYCSSVILEPYHALGVRA</sequence>
<keyword evidence="3" id="KW-1185">Reference proteome</keyword>
<feature type="compositionally biased region" description="Basic and acidic residues" evidence="1">
    <location>
        <begin position="101"/>
        <end position="110"/>
    </location>
</feature>
<dbReference type="Proteomes" id="UP000623687">
    <property type="component" value="Unassembled WGS sequence"/>
</dbReference>
<dbReference type="VEuPathDB" id="FungiDB:PC9H_003797"/>
<dbReference type="AlphaFoldDB" id="A0A8H6ZZ28"/>
<dbReference type="InterPro" id="IPR013885">
    <property type="entry name" value="DUF1764_euk"/>
</dbReference>
<organism evidence="2 3">
    <name type="scientific">Pleurotus ostreatus</name>
    <name type="common">Oyster mushroom</name>
    <name type="synonym">White-rot fungus</name>
    <dbReference type="NCBI Taxonomy" id="5322"/>
    <lineage>
        <taxon>Eukaryota</taxon>
        <taxon>Fungi</taxon>
        <taxon>Dikarya</taxon>
        <taxon>Basidiomycota</taxon>
        <taxon>Agaricomycotina</taxon>
        <taxon>Agaricomycetes</taxon>
        <taxon>Agaricomycetidae</taxon>
        <taxon>Agaricales</taxon>
        <taxon>Pleurotineae</taxon>
        <taxon>Pleurotaceae</taxon>
        <taxon>Pleurotus</taxon>
    </lineage>
</organism>
<proteinExistence type="predicted"/>
<protein>
    <recommendedName>
        <fullName evidence="4">DUF1764-domain-containing protein</fullName>
    </recommendedName>
</protein>
<dbReference type="RefSeq" id="XP_036634862.1">
    <property type="nucleotide sequence ID" value="XM_036773389.1"/>
</dbReference>
<gene>
    <name evidence="2" type="ORF">PC9H_003797</name>
</gene>
<accession>A0A8H6ZZ28</accession>
<dbReference type="EMBL" id="JACETU010000002">
    <property type="protein sequence ID" value="KAF7436963.1"/>
    <property type="molecule type" value="Genomic_DNA"/>
</dbReference>
<evidence type="ECO:0000256" key="1">
    <source>
        <dbReference type="SAM" id="MobiDB-lite"/>
    </source>
</evidence>
<reference evidence="2" key="1">
    <citation type="submission" date="2019-07" db="EMBL/GenBank/DDBJ databases">
        <authorList>
            <person name="Palmer J.M."/>
        </authorList>
    </citation>
    <scope>NUCLEOTIDE SEQUENCE</scope>
    <source>
        <strain evidence="2">PC9</strain>
    </source>
</reference>
<evidence type="ECO:0008006" key="4">
    <source>
        <dbReference type="Google" id="ProtNLM"/>
    </source>
</evidence>
<evidence type="ECO:0000313" key="2">
    <source>
        <dbReference type="EMBL" id="KAF7436963.1"/>
    </source>
</evidence>
<dbReference type="Pfam" id="PF08576">
    <property type="entry name" value="DUF1764"/>
    <property type="match status" value="1"/>
</dbReference>
<dbReference type="OrthoDB" id="20835at2759"/>
<dbReference type="PANTHER" id="PTHR34066:SF1">
    <property type="entry name" value="DUF1764 FAMILY PROTEIN"/>
    <property type="match status" value="1"/>
</dbReference>
<feature type="compositionally biased region" description="Basic residues" evidence="1">
    <location>
        <begin position="44"/>
        <end position="53"/>
    </location>
</feature>
<dbReference type="GeneID" id="59373615"/>
<dbReference type="PANTHER" id="PTHR34066">
    <property type="entry name" value="GROWTH FACTOR 2"/>
    <property type="match status" value="1"/>
</dbReference>
<name>A0A8H6ZZ28_PLEOS</name>
<comment type="caution">
    <text evidence="2">The sequence shown here is derived from an EMBL/GenBank/DDBJ whole genome shotgun (WGS) entry which is preliminary data.</text>
</comment>
<feature type="region of interest" description="Disordered" evidence="1">
    <location>
        <begin position="1"/>
        <end position="124"/>
    </location>
</feature>